<sequence>MTSSQFKQKMANNDSPSLFTAADYAVCIVMLVASFALGLVAAFIERRHRSRHRITSERFLLGSRRLNVIPVSMSMTIPFAAAINILGTPVDVYMYNTMFWWICLAYIIGGALVCRMFVPLYFKTGVVSAFEYLELRFNKTVRVFCSLLFIVQMMVYLGVILYLPSLVIQTVTGFHLWGSLAIVWVVAVSYTAVGGMRAIVWSDVLHAIVIFLGLIAAVTMGTNQVGGFGEVMRIARESDRFKLAVVSFDPTVRHTVWSVVVGMTVIVVGTMGTNQVIVQKYLSLETQTQAKIAIMISSLLKVIVVSLCVLLGLIVYAAYSLCDPYSSGKISQIDQLTLFFVMDLFSSKPGLPGLFVAAILAASISSLSSGLASLSVVTGEDILKAFWPNISLNKYTWILRILTLIYGLISLGFAALASSLNESILPLTISLFGVLGGIVLGVFTLGVFFHRSNSKGALVGAVISLIIVVWLKLGSTVSSSASLGEGTHLVVDGCTGLNTTTIADDAVKATGKTAVTLLITTAAPQKRRFLAGLYRLSYQYYAPIGLVLTVAMGMIASAVSGFGDPSTLDPVLKLYLVDSFLCCLPVCLRDLVRRDGLQKEYEYPDSIDVKPSETEKEYSADPECHSLTDIREEPTETSDEEYHHPDSINVEPSETEREDLVDPVRHYFTDIPEGPTENSDVEYEYPDSINVDPSVTEREVSMDPERHYFTDIREGPTENSDEEYTTTTWT</sequence>
<keyword evidence="9 15" id="KW-0472">Membrane</keyword>
<evidence type="ECO:0000313" key="17">
    <source>
        <dbReference type="Proteomes" id="UP000007110"/>
    </source>
</evidence>
<keyword evidence="6 15" id="KW-1133">Transmembrane helix</keyword>
<feature type="compositionally biased region" description="Basic and acidic residues" evidence="14">
    <location>
        <begin position="608"/>
        <end position="646"/>
    </location>
</feature>
<evidence type="ECO:0000256" key="2">
    <source>
        <dbReference type="ARBA" id="ARBA00006434"/>
    </source>
</evidence>
<reference evidence="16" key="2">
    <citation type="submission" date="2021-01" db="UniProtKB">
        <authorList>
            <consortium name="EnsemblMetazoa"/>
        </authorList>
    </citation>
    <scope>IDENTIFICATION</scope>
</reference>
<dbReference type="KEGG" id="spu:100891748"/>
<dbReference type="EnsemblMetazoa" id="XM_030990134">
    <property type="protein sequence ID" value="XP_030845994"/>
    <property type="gene ID" value="LOC100891748"/>
</dbReference>
<evidence type="ECO:0000256" key="9">
    <source>
        <dbReference type="ARBA" id="ARBA00023136"/>
    </source>
</evidence>
<evidence type="ECO:0000256" key="3">
    <source>
        <dbReference type="ARBA" id="ARBA00022448"/>
    </source>
</evidence>
<keyword evidence="17" id="KW-1185">Reference proteome</keyword>
<name>A0A7M7T125_STRPU</name>
<feature type="transmembrane region" description="Helical" evidence="15">
    <location>
        <begin position="204"/>
        <end position="222"/>
    </location>
</feature>
<dbReference type="PROSITE" id="PS00456">
    <property type="entry name" value="NA_SOLUT_SYMP_1"/>
    <property type="match status" value="1"/>
</dbReference>
<keyword evidence="5 15" id="KW-0812">Transmembrane</keyword>
<dbReference type="Pfam" id="PF00474">
    <property type="entry name" value="SSF"/>
    <property type="match status" value="1"/>
</dbReference>
<evidence type="ECO:0008006" key="18">
    <source>
        <dbReference type="Google" id="ProtNLM"/>
    </source>
</evidence>
<feature type="transmembrane region" description="Helical" evidence="15">
    <location>
        <begin position="424"/>
        <end position="449"/>
    </location>
</feature>
<proteinExistence type="inferred from homology"/>
<feature type="transmembrane region" description="Helical" evidence="15">
    <location>
        <begin position="456"/>
        <end position="473"/>
    </location>
</feature>
<dbReference type="PANTHER" id="PTHR42985">
    <property type="entry name" value="SODIUM-COUPLED MONOCARBOXYLATE TRANSPORTER"/>
    <property type="match status" value="1"/>
</dbReference>
<keyword evidence="8" id="KW-0406">Ion transport</keyword>
<evidence type="ECO:0000256" key="15">
    <source>
        <dbReference type="SAM" id="Phobius"/>
    </source>
</evidence>
<dbReference type="GO" id="GO:0098660">
    <property type="term" value="P:inorganic ion transmembrane transport"/>
    <property type="evidence" value="ECO:0007669"/>
    <property type="project" value="UniProtKB-ARBA"/>
</dbReference>
<evidence type="ECO:0000256" key="14">
    <source>
        <dbReference type="SAM" id="MobiDB-lite"/>
    </source>
</evidence>
<dbReference type="OrthoDB" id="10118630at2759"/>
<evidence type="ECO:0000256" key="1">
    <source>
        <dbReference type="ARBA" id="ARBA00004651"/>
    </source>
</evidence>
<dbReference type="RefSeq" id="XP_030845994.1">
    <property type="nucleotide sequence ID" value="XM_030990134.1"/>
</dbReference>
<dbReference type="InterPro" id="IPR018212">
    <property type="entry name" value="Na/solute_symporter_CS"/>
</dbReference>
<feature type="transmembrane region" description="Helical" evidence="15">
    <location>
        <begin position="65"/>
        <end position="86"/>
    </location>
</feature>
<feature type="transmembrane region" description="Helical" evidence="15">
    <location>
        <begin position="98"/>
        <end position="122"/>
    </location>
</feature>
<organism evidence="16 17">
    <name type="scientific">Strongylocentrotus purpuratus</name>
    <name type="common">Purple sea urchin</name>
    <dbReference type="NCBI Taxonomy" id="7668"/>
    <lineage>
        <taxon>Eukaryota</taxon>
        <taxon>Metazoa</taxon>
        <taxon>Echinodermata</taxon>
        <taxon>Eleutherozoa</taxon>
        <taxon>Echinozoa</taxon>
        <taxon>Echinoidea</taxon>
        <taxon>Euechinoidea</taxon>
        <taxon>Echinacea</taxon>
        <taxon>Camarodonta</taxon>
        <taxon>Echinidea</taxon>
        <taxon>Strongylocentrotidae</taxon>
        <taxon>Strongylocentrotus</taxon>
    </lineage>
</organism>
<dbReference type="Proteomes" id="UP000007110">
    <property type="component" value="Unassembled WGS sequence"/>
</dbReference>
<feature type="transmembrane region" description="Helical" evidence="15">
    <location>
        <begin position="540"/>
        <end position="563"/>
    </location>
</feature>
<comment type="subcellular location">
    <subcellularLocation>
        <location evidence="1">Cell membrane</location>
        <topology evidence="1">Multi-pass membrane protein</topology>
    </subcellularLocation>
</comment>
<dbReference type="NCBIfam" id="TIGR00813">
    <property type="entry name" value="sss"/>
    <property type="match status" value="1"/>
</dbReference>
<dbReference type="PROSITE" id="PS50283">
    <property type="entry name" value="NA_SOLUT_SYMP_3"/>
    <property type="match status" value="1"/>
</dbReference>
<evidence type="ECO:0000256" key="11">
    <source>
        <dbReference type="ARBA" id="ARBA00023201"/>
    </source>
</evidence>
<evidence type="ECO:0000256" key="7">
    <source>
        <dbReference type="ARBA" id="ARBA00023053"/>
    </source>
</evidence>
<evidence type="ECO:0000256" key="12">
    <source>
        <dbReference type="ARBA" id="ARBA00036099"/>
    </source>
</evidence>
<feature type="compositionally biased region" description="Basic and acidic residues" evidence="14">
    <location>
        <begin position="654"/>
        <end position="668"/>
    </location>
</feature>
<dbReference type="GO" id="GO:0005886">
    <property type="term" value="C:plasma membrane"/>
    <property type="evidence" value="ECO:0007669"/>
    <property type="project" value="UniProtKB-SubCell"/>
</dbReference>
<dbReference type="OMA" id="YTWILRI"/>
<feature type="transmembrane region" description="Helical" evidence="15">
    <location>
        <begin position="397"/>
        <end position="418"/>
    </location>
</feature>
<comment type="catalytic activity">
    <reaction evidence="12">
        <text>iodide(out) + 2 Na(+)(out) = iodide(in) + 2 Na(+)(in)</text>
        <dbReference type="Rhea" id="RHEA:71207"/>
        <dbReference type="ChEBI" id="CHEBI:16382"/>
        <dbReference type="ChEBI" id="CHEBI:29101"/>
    </reaction>
</comment>
<dbReference type="InParanoid" id="A0A7M7T125"/>
<dbReference type="GO" id="GO:0015075">
    <property type="term" value="F:monoatomic ion transmembrane transporter activity"/>
    <property type="evidence" value="ECO:0007669"/>
    <property type="project" value="UniProtKB-ARBA"/>
</dbReference>
<dbReference type="InterPro" id="IPR051163">
    <property type="entry name" value="Sodium:Solute_Symporter_SSF"/>
</dbReference>
<feature type="transmembrane region" description="Helical" evidence="15">
    <location>
        <begin position="256"/>
        <end position="278"/>
    </location>
</feature>
<feature type="compositionally biased region" description="Basic and acidic residues" evidence="14">
    <location>
        <begin position="695"/>
        <end position="716"/>
    </location>
</feature>
<dbReference type="PANTHER" id="PTHR42985:SF40">
    <property type="entry name" value="LD47995P-RELATED"/>
    <property type="match status" value="1"/>
</dbReference>
<evidence type="ECO:0000256" key="8">
    <source>
        <dbReference type="ARBA" id="ARBA00023065"/>
    </source>
</evidence>
<dbReference type="InterPro" id="IPR038377">
    <property type="entry name" value="Na/Glc_symporter_sf"/>
</dbReference>
<dbReference type="AlphaFoldDB" id="A0A7M7T125"/>
<dbReference type="Gene3D" id="1.20.1730.10">
    <property type="entry name" value="Sodium/glucose cotransporter"/>
    <property type="match status" value="1"/>
</dbReference>
<keyword evidence="7" id="KW-0915">Sodium</keyword>
<protein>
    <recommendedName>
        <fullName evidence="18">Sodium-dependent multivitamin transporter</fullName>
    </recommendedName>
</protein>
<feature type="transmembrane region" description="Helical" evidence="15">
    <location>
        <begin position="143"/>
        <end position="162"/>
    </location>
</feature>
<dbReference type="GeneID" id="100891748"/>
<reference evidence="17" key="1">
    <citation type="submission" date="2015-02" db="EMBL/GenBank/DDBJ databases">
        <title>Genome sequencing for Strongylocentrotus purpuratus.</title>
        <authorList>
            <person name="Murali S."/>
            <person name="Liu Y."/>
            <person name="Vee V."/>
            <person name="English A."/>
            <person name="Wang M."/>
            <person name="Skinner E."/>
            <person name="Han Y."/>
            <person name="Muzny D.M."/>
            <person name="Worley K.C."/>
            <person name="Gibbs R.A."/>
        </authorList>
    </citation>
    <scope>NUCLEOTIDE SEQUENCE</scope>
</reference>
<feature type="transmembrane region" description="Helical" evidence="15">
    <location>
        <begin position="299"/>
        <end position="319"/>
    </location>
</feature>
<feature type="transmembrane region" description="Helical" evidence="15">
    <location>
        <begin position="20"/>
        <end position="44"/>
    </location>
</feature>
<keyword evidence="4" id="KW-1003">Cell membrane</keyword>
<feature type="transmembrane region" description="Helical" evidence="15">
    <location>
        <begin position="354"/>
        <end position="377"/>
    </location>
</feature>
<keyword evidence="3" id="KW-0813">Transport</keyword>
<evidence type="ECO:0000313" key="16">
    <source>
        <dbReference type="EnsemblMetazoa" id="XP_030845994"/>
    </source>
</evidence>
<comment type="similarity">
    <text evidence="2 13">Belongs to the sodium:solute symporter (SSF) (TC 2.A.21) family.</text>
</comment>
<feature type="region of interest" description="Disordered" evidence="14">
    <location>
        <begin position="608"/>
        <end position="730"/>
    </location>
</feature>
<evidence type="ECO:0000256" key="10">
    <source>
        <dbReference type="ARBA" id="ARBA00023180"/>
    </source>
</evidence>
<dbReference type="GO" id="GO:0015293">
    <property type="term" value="F:symporter activity"/>
    <property type="evidence" value="ECO:0000318"/>
    <property type="project" value="GO_Central"/>
</dbReference>
<evidence type="ECO:0000256" key="5">
    <source>
        <dbReference type="ARBA" id="ARBA00022692"/>
    </source>
</evidence>
<evidence type="ECO:0000256" key="13">
    <source>
        <dbReference type="RuleBase" id="RU362091"/>
    </source>
</evidence>
<keyword evidence="11" id="KW-0739">Sodium transport</keyword>
<accession>A0A7M7T125</accession>
<evidence type="ECO:0000256" key="6">
    <source>
        <dbReference type="ARBA" id="ARBA00022989"/>
    </source>
</evidence>
<dbReference type="InterPro" id="IPR001734">
    <property type="entry name" value="Na/solute_symporter"/>
</dbReference>
<dbReference type="GO" id="GO:0006814">
    <property type="term" value="P:sodium ion transport"/>
    <property type="evidence" value="ECO:0000318"/>
    <property type="project" value="GO_Central"/>
</dbReference>
<feature type="transmembrane region" description="Helical" evidence="15">
    <location>
        <begin position="174"/>
        <end position="192"/>
    </location>
</feature>
<keyword evidence="10" id="KW-0325">Glycoprotein</keyword>
<evidence type="ECO:0000256" key="4">
    <source>
        <dbReference type="ARBA" id="ARBA00022475"/>
    </source>
</evidence>